<feature type="compositionally biased region" description="Pro residues" evidence="1">
    <location>
        <begin position="394"/>
        <end position="405"/>
    </location>
</feature>
<feature type="compositionally biased region" description="Basic and acidic residues" evidence="1">
    <location>
        <begin position="441"/>
        <end position="458"/>
    </location>
</feature>
<reference evidence="2 3" key="1">
    <citation type="submission" date="2023-08" db="EMBL/GenBank/DDBJ databases">
        <title>Annotated Genome Sequence of Vanrija albida AlHP1.</title>
        <authorList>
            <person name="Herzog R."/>
        </authorList>
    </citation>
    <scope>NUCLEOTIDE SEQUENCE [LARGE SCALE GENOMIC DNA]</scope>
    <source>
        <strain evidence="2 3">AlHP1</strain>
    </source>
</reference>
<feature type="region of interest" description="Disordered" evidence="1">
    <location>
        <begin position="260"/>
        <end position="279"/>
    </location>
</feature>
<accession>A0ABR3PRP6</accession>
<dbReference type="Proteomes" id="UP001565368">
    <property type="component" value="Unassembled WGS sequence"/>
</dbReference>
<sequence>MLSTSTRRPPAPPSARSSLEHSELDPWADQDSGSEGSEPETVVARGVPAALDLDPALDPPDPAPAPAPEPAPRRVPSNIKLRGSPRQASAAAFSPRISSALRTPASPAASAPGALGKGVPRATSHPLALDELALGLRNGTLDGKIASLRLEEGGDDSDDVSDVSRPNLRRLTSEMDRAVAESQGSSASASERGSVDVLRVAKEVEVIVHQLATLRKANKMWPSDPLHLRTHLYVPLDACRPTAKGDAIVREGGQVRLVPRRASGANGESSTNGEGSSSGDAAATAAVVLDIVRLPASQLRFFPHQQRGEASRSHRSLDSEVGRSADSVRAMSASERAARRQRARTHTGHFVPDDPLPPARGSKRVVRLRPPRELTPEIAEPSLARRLSMLFSVAPPPAHPPPLPPQLRQGSPRGPGPGSVPTSGASTPAYPAPAPAVELEMDARAVPRRTDVRPEDLVRMAASGGHIKPTRRPTDKKRD</sequence>
<keyword evidence="3" id="KW-1185">Reference proteome</keyword>
<organism evidence="2 3">
    <name type="scientific">Vanrija albida</name>
    <dbReference type="NCBI Taxonomy" id="181172"/>
    <lineage>
        <taxon>Eukaryota</taxon>
        <taxon>Fungi</taxon>
        <taxon>Dikarya</taxon>
        <taxon>Basidiomycota</taxon>
        <taxon>Agaricomycotina</taxon>
        <taxon>Tremellomycetes</taxon>
        <taxon>Trichosporonales</taxon>
        <taxon>Trichosporonaceae</taxon>
        <taxon>Vanrija</taxon>
    </lineage>
</organism>
<dbReference type="RefSeq" id="XP_069205062.1">
    <property type="nucleotide sequence ID" value="XM_069357125.1"/>
</dbReference>
<feature type="compositionally biased region" description="Pro residues" evidence="1">
    <location>
        <begin position="57"/>
        <end position="70"/>
    </location>
</feature>
<evidence type="ECO:0000256" key="1">
    <source>
        <dbReference type="SAM" id="MobiDB-lite"/>
    </source>
</evidence>
<feature type="region of interest" description="Disordered" evidence="1">
    <location>
        <begin position="172"/>
        <end position="191"/>
    </location>
</feature>
<evidence type="ECO:0000313" key="2">
    <source>
        <dbReference type="EMBL" id="KAL1405118.1"/>
    </source>
</evidence>
<comment type="caution">
    <text evidence="2">The sequence shown here is derived from an EMBL/GenBank/DDBJ whole genome shotgun (WGS) entry which is preliminary data.</text>
</comment>
<feature type="compositionally biased region" description="Low complexity" evidence="1">
    <location>
        <begin position="98"/>
        <end position="114"/>
    </location>
</feature>
<evidence type="ECO:0008006" key="4">
    <source>
        <dbReference type="Google" id="ProtNLM"/>
    </source>
</evidence>
<feature type="region of interest" description="Disordered" evidence="1">
    <location>
        <begin position="303"/>
        <end position="364"/>
    </location>
</feature>
<dbReference type="GeneID" id="95989784"/>
<feature type="compositionally biased region" description="Low complexity" evidence="1">
    <location>
        <begin position="262"/>
        <end position="279"/>
    </location>
</feature>
<feature type="compositionally biased region" description="Basic and acidic residues" evidence="1">
    <location>
        <begin position="306"/>
        <end position="323"/>
    </location>
</feature>
<feature type="region of interest" description="Disordered" evidence="1">
    <location>
        <begin position="392"/>
        <end position="479"/>
    </location>
</feature>
<name>A0ABR3PRP6_9TREE</name>
<proteinExistence type="predicted"/>
<feature type="compositionally biased region" description="Low complexity" evidence="1">
    <location>
        <begin position="180"/>
        <end position="191"/>
    </location>
</feature>
<evidence type="ECO:0000313" key="3">
    <source>
        <dbReference type="Proteomes" id="UP001565368"/>
    </source>
</evidence>
<dbReference type="EMBL" id="JBBXJM010000007">
    <property type="protein sequence ID" value="KAL1405118.1"/>
    <property type="molecule type" value="Genomic_DNA"/>
</dbReference>
<protein>
    <recommendedName>
        <fullName evidence="4">LysM domain-containing protein</fullName>
    </recommendedName>
</protein>
<feature type="region of interest" description="Disordered" evidence="1">
    <location>
        <begin position="1"/>
        <end position="122"/>
    </location>
</feature>
<feature type="compositionally biased region" description="Low complexity" evidence="1">
    <location>
        <begin position="419"/>
        <end position="429"/>
    </location>
</feature>
<gene>
    <name evidence="2" type="ORF">Q8F55_008741</name>
</gene>